<organism evidence="1 2">
    <name type="scientific">Dovyalis caffra</name>
    <dbReference type="NCBI Taxonomy" id="77055"/>
    <lineage>
        <taxon>Eukaryota</taxon>
        <taxon>Viridiplantae</taxon>
        <taxon>Streptophyta</taxon>
        <taxon>Embryophyta</taxon>
        <taxon>Tracheophyta</taxon>
        <taxon>Spermatophyta</taxon>
        <taxon>Magnoliopsida</taxon>
        <taxon>eudicotyledons</taxon>
        <taxon>Gunneridae</taxon>
        <taxon>Pentapetalae</taxon>
        <taxon>rosids</taxon>
        <taxon>fabids</taxon>
        <taxon>Malpighiales</taxon>
        <taxon>Salicaceae</taxon>
        <taxon>Flacourtieae</taxon>
        <taxon>Dovyalis</taxon>
    </lineage>
</organism>
<protein>
    <submittedName>
        <fullName evidence="1">Uncharacterized protein</fullName>
    </submittedName>
</protein>
<evidence type="ECO:0000313" key="2">
    <source>
        <dbReference type="Proteomes" id="UP001314170"/>
    </source>
</evidence>
<evidence type="ECO:0000313" key="1">
    <source>
        <dbReference type="EMBL" id="CAK7350781.1"/>
    </source>
</evidence>
<sequence>MIFLSDLTGFPRALSMVIRPGSKALRDRKMTSWDPLELALKPGLFLAIFKVQRNDLSYSDETEPTHNDPDHKLA</sequence>
<reference evidence="1 2" key="1">
    <citation type="submission" date="2024-01" db="EMBL/GenBank/DDBJ databases">
        <authorList>
            <person name="Waweru B."/>
        </authorList>
    </citation>
    <scope>NUCLEOTIDE SEQUENCE [LARGE SCALE GENOMIC DNA]</scope>
</reference>
<keyword evidence="2" id="KW-1185">Reference proteome</keyword>
<proteinExistence type="predicted"/>
<name>A0AAV1SK14_9ROSI</name>
<accession>A0AAV1SK14</accession>
<gene>
    <name evidence="1" type="ORF">DCAF_LOCUS23524</name>
</gene>
<dbReference type="EMBL" id="CAWUPB010001184">
    <property type="protein sequence ID" value="CAK7350781.1"/>
    <property type="molecule type" value="Genomic_DNA"/>
</dbReference>
<dbReference type="AlphaFoldDB" id="A0AAV1SK14"/>
<comment type="caution">
    <text evidence="1">The sequence shown here is derived from an EMBL/GenBank/DDBJ whole genome shotgun (WGS) entry which is preliminary data.</text>
</comment>
<dbReference type="Proteomes" id="UP001314170">
    <property type="component" value="Unassembled WGS sequence"/>
</dbReference>